<keyword evidence="2" id="KW-1185">Reference proteome</keyword>
<organism evidence="1 2">
    <name type="scientific">Cirrhinus molitorella</name>
    <name type="common">mud carp</name>
    <dbReference type="NCBI Taxonomy" id="172907"/>
    <lineage>
        <taxon>Eukaryota</taxon>
        <taxon>Metazoa</taxon>
        <taxon>Chordata</taxon>
        <taxon>Craniata</taxon>
        <taxon>Vertebrata</taxon>
        <taxon>Euteleostomi</taxon>
        <taxon>Actinopterygii</taxon>
        <taxon>Neopterygii</taxon>
        <taxon>Teleostei</taxon>
        <taxon>Ostariophysi</taxon>
        <taxon>Cypriniformes</taxon>
        <taxon>Cyprinidae</taxon>
        <taxon>Labeoninae</taxon>
        <taxon>Labeonini</taxon>
        <taxon>Cirrhinus</taxon>
    </lineage>
</organism>
<reference evidence="1 2" key="1">
    <citation type="submission" date="2023-09" db="EMBL/GenBank/DDBJ databases">
        <authorList>
            <person name="Wang M."/>
        </authorList>
    </citation>
    <scope>NUCLEOTIDE SEQUENCE [LARGE SCALE GENOMIC DNA]</scope>
    <source>
        <strain evidence="1">GT-2023</strain>
        <tissue evidence="1">Liver</tissue>
    </source>
</reference>
<dbReference type="EMBL" id="JAYMGO010000001">
    <property type="protein sequence ID" value="KAL1282100.1"/>
    <property type="molecule type" value="Genomic_DNA"/>
</dbReference>
<sequence length="105" mass="11826">MFSICFISPAADQELKARTEVDGLRTEEVTTIQKTARVCHLQEAIKGHNISGKLLPITVTIVVKEDIWPSIAHERGNNILHRNLLLPLTAVGLHHQMQETVNRIR</sequence>
<dbReference type="Proteomes" id="UP001558613">
    <property type="component" value="Unassembled WGS sequence"/>
</dbReference>
<comment type="caution">
    <text evidence="1">The sequence shown here is derived from an EMBL/GenBank/DDBJ whole genome shotgun (WGS) entry which is preliminary data.</text>
</comment>
<gene>
    <name evidence="1" type="ORF">QQF64_000903</name>
</gene>
<evidence type="ECO:0000313" key="1">
    <source>
        <dbReference type="EMBL" id="KAL1282100.1"/>
    </source>
</evidence>
<protein>
    <submittedName>
        <fullName evidence="1">Uncharacterized protein</fullName>
    </submittedName>
</protein>
<proteinExistence type="predicted"/>
<name>A0ABR3P028_9TELE</name>
<evidence type="ECO:0000313" key="2">
    <source>
        <dbReference type="Proteomes" id="UP001558613"/>
    </source>
</evidence>
<accession>A0ABR3P028</accession>